<evidence type="ECO:0000256" key="1">
    <source>
        <dbReference type="SAM" id="Phobius"/>
    </source>
</evidence>
<evidence type="ECO:0000313" key="2">
    <source>
        <dbReference type="EMBL" id="GJE63264.1"/>
    </source>
</evidence>
<name>A0ABQ4U7T3_9HYPH</name>
<evidence type="ECO:0008006" key="4">
    <source>
        <dbReference type="Google" id="ProtNLM"/>
    </source>
</evidence>
<reference evidence="2" key="2">
    <citation type="submission" date="2021-08" db="EMBL/GenBank/DDBJ databases">
        <authorList>
            <person name="Tani A."/>
            <person name="Ola A."/>
            <person name="Ogura Y."/>
            <person name="Katsura K."/>
            <person name="Hayashi T."/>
        </authorList>
    </citation>
    <scope>NUCLEOTIDE SEQUENCE</scope>
    <source>
        <strain evidence="2">NBRC 15686</strain>
    </source>
</reference>
<protein>
    <recommendedName>
        <fullName evidence="4">PepSY domain-containing protein</fullName>
    </recommendedName>
</protein>
<keyword evidence="1" id="KW-0472">Membrane</keyword>
<keyword evidence="3" id="KW-1185">Reference proteome</keyword>
<sequence>METRTKRILPGIGFTLLVALTSTGGLLLAVHFAMRPNPASRPLLAEGLPHELRSADRVFAKRVLTACPVGLPEADLVRTLDAQGFQRREIEGRRQSSSVQQAFPCQHTWSFDWIADNEGRIAEIKANDDPVCL</sequence>
<keyword evidence="1" id="KW-1133">Transmembrane helix</keyword>
<evidence type="ECO:0000313" key="3">
    <source>
        <dbReference type="Proteomes" id="UP001055039"/>
    </source>
</evidence>
<gene>
    <name evidence="2" type="ORF">LNAOJCKE_0458</name>
</gene>
<organism evidence="2 3">
    <name type="scientific">Methylorubrum aminovorans</name>
    <dbReference type="NCBI Taxonomy" id="269069"/>
    <lineage>
        <taxon>Bacteria</taxon>
        <taxon>Pseudomonadati</taxon>
        <taxon>Pseudomonadota</taxon>
        <taxon>Alphaproteobacteria</taxon>
        <taxon>Hyphomicrobiales</taxon>
        <taxon>Methylobacteriaceae</taxon>
        <taxon>Methylorubrum</taxon>
    </lineage>
</organism>
<reference evidence="2" key="1">
    <citation type="journal article" date="2021" name="Front. Microbiol.">
        <title>Comprehensive Comparative Genomics and Phenotyping of Methylobacterium Species.</title>
        <authorList>
            <person name="Alessa O."/>
            <person name="Ogura Y."/>
            <person name="Fujitani Y."/>
            <person name="Takami H."/>
            <person name="Hayashi T."/>
            <person name="Sahin N."/>
            <person name="Tani A."/>
        </authorList>
    </citation>
    <scope>NUCLEOTIDE SEQUENCE</scope>
    <source>
        <strain evidence="2">NBRC 15686</strain>
    </source>
</reference>
<proteinExistence type="predicted"/>
<feature type="transmembrane region" description="Helical" evidence="1">
    <location>
        <begin position="12"/>
        <end position="34"/>
    </location>
</feature>
<dbReference type="EMBL" id="BPRC01000001">
    <property type="protein sequence ID" value="GJE63264.1"/>
    <property type="molecule type" value="Genomic_DNA"/>
</dbReference>
<keyword evidence="1" id="KW-0812">Transmembrane</keyword>
<accession>A0ABQ4U7T3</accession>
<dbReference type="Proteomes" id="UP001055039">
    <property type="component" value="Unassembled WGS sequence"/>
</dbReference>
<comment type="caution">
    <text evidence="2">The sequence shown here is derived from an EMBL/GenBank/DDBJ whole genome shotgun (WGS) entry which is preliminary data.</text>
</comment>